<dbReference type="PATRIC" id="fig|1457173.3.peg.1936"/>
<name>A0A014MEX9_9BURK</name>
<proteinExistence type="predicted"/>
<evidence type="ECO:0000313" key="4">
    <source>
        <dbReference type="Proteomes" id="UP000020766"/>
    </source>
</evidence>
<keyword evidence="4" id="KW-1185">Reference proteome</keyword>
<evidence type="ECO:0000256" key="1">
    <source>
        <dbReference type="SAM" id="Phobius"/>
    </source>
</evidence>
<organism evidence="3 4">
    <name type="scientific">Comamonas aquatica DA1877</name>
    <dbReference type="NCBI Taxonomy" id="1457173"/>
    <lineage>
        <taxon>Bacteria</taxon>
        <taxon>Pseudomonadati</taxon>
        <taxon>Pseudomonadota</taxon>
        <taxon>Betaproteobacteria</taxon>
        <taxon>Burkholderiales</taxon>
        <taxon>Comamonadaceae</taxon>
        <taxon>Comamonas</taxon>
    </lineage>
</organism>
<dbReference type="RefSeq" id="WP_043383241.1">
    <property type="nucleotide sequence ID" value="NZ_JBOK01000009.1"/>
</dbReference>
<protein>
    <submittedName>
        <fullName evidence="3">Uncharacterized protein</fullName>
    </submittedName>
</protein>
<dbReference type="AlphaFoldDB" id="A0A014MEX9"/>
<dbReference type="EMBL" id="JBOK01000009">
    <property type="protein sequence ID" value="EXU80271.1"/>
    <property type="molecule type" value="Genomic_DNA"/>
</dbReference>
<comment type="caution">
    <text evidence="3">The sequence shown here is derived from an EMBL/GenBank/DDBJ whole genome shotgun (WGS) entry which is preliminary data.</text>
</comment>
<dbReference type="Proteomes" id="UP000020766">
    <property type="component" value="Unassembled WGS sequence"/>
</dbReference>
<keyword evidence="1" id="KW-0812">Transmembrane</keyword>
<keyword evidence="1" id="KW-1133">Transmembrane helix</keyword>
<reference evidence="3 4" key="1">
    <citation type="submission" date="2014-01" db="EMBL/GenBank/DDBJ databases">
        <title>Interspecies Systems Biology Uncovers Metabolites Affecting C. elegans Gene Expression and Life History Traits.</title>
        <authorList>
            <person name="Watson E."/>
            <person name="Macneil L.T."/>
            <person name="Ritter A.D."/>
            <person name="Yilmaz L.S."/>
            <person name="Rosebrock A.P."/>
            <person name="Caudy A.A."/>
            <person name="Walhout A.J."/>
        </authorList>
    </citation>
    <scope>NUCLEOTIDE SEQUENCE [LARGE SCALE GENOMIC DNA]</scope>
    <source>
        <strain evidence="3 4">DA1877</strain>
    </source>
</reference>
<keyword evidence="2" id="KW-0732">Signal</keyword>
<evidence type="ECO:0000313" key="3">
    <source>
        <dbReference type="EMBL" id="EXU80271.1"/>
    </source>
</evidence>
<feature type="chain" id="PRO_5001472029" evidence="2">
    <location>
        <begin position="24"/>
        <end position="139"/>
    </location>
</feature>
<evidence type="ECO:0000256" key="2">
    <source>
        <dbReference type="SAM" id="SignalP"/>
    </source>
</evidence>
<gene>
    <name evidence="3" type="ORF">AX13_18440</name>
</gene>
<feature type="transmembrane region" description="Helical" evidence="1">
    <location>
        <begin position="96"/>
        <end position="119"/>
    </location>
</feature>
<feature type="signal peptide" evidence="2">
    <location>
        <begin position="1"/>
        <end position="23"/>
    </location>
</feature>
<keyword evidence="1" id="KW-0472">Membrane</keyword>
<sequence>MFYLLSWFAVASLLALWSLAAWALHAVAVWSVSNAGALSGAASGVASIALPEWLAPWVPAELVQSVSQMVAGLGPLVDSLLQAAPALAGGLTVATWVIWGIGSVLLVLLGAGLHLLIALRRRRSGSGAGPRPVSSLAAG</sequence>
<accession>A0A014MEX9</accession>